<evidence type="ECO:0000313" key="8">
    <source>
        <dbReference type="Proteomes" id="UP000468388"/>
    </source>
</evidence>
<dbReference type="PANTHER" id="PTHR10030:SF37">
    <property type="entry name" value="ALPHA-L-FUCOSIDASE-RELATED"/>
    <property type="match status" value="1"/>
</dbReference>
<organism evidence="7 8">
    <name type="scientific">Chitinophaga oryziterrae</name>
    <dbReference type="NCBI Taxonomy" id="1031224"/>
    <lineage>
        <taxon>Bacteria</taxon>
        <taxon>Pseudomonadati</taxon>
        <taxon>Bacteroidota</taxon>
        <taxon>Chitinophagia</taxon>
        <taxon>Chitinophagales</taxon>
        <taxon>Chitinophagaceae</taxon>
        <taxon>Chitinophaga</taxon>
    </lineage>
</organism>
<evidence type="ECO:0000256" key="4">
    <source>
        <dbReference type="ARBA" id="ARBA00022801"/>
    </source>
</evidence>
<dbReference type="RefSeq" id="WP_157300139.1">
    <property type="nucleotide sequence ID" value="NZ_BAAAZB010000025.1"/>
</dbReference>
<reference evidence="7 8" key="1">
    <citation type="submission" date="2019-12" db="EMBL/GenBank/DDBJ databases">
        <title>The draft genomic sequence of strain Chitinophaga oryziterrae JCM 16595.</title>
        <authorList>
            <person name="Zhang X."/>
        </authorList>
    </citation>
    <scope>NUCLEOTIDE SEQUENCE [LARGE SCALE GENOMIC DNA]</scope>
    <source>
        <strain evidence="7 8">JCM 16595</strain>
    </source>
</reference>
<dbReference type="GO" id="GO:0016139">
    <property type="term" value="P:glycoside catabolic process"/>
    <property type="evidence" value="ECO:0007669"/>
    <property type="project" value="TreeGrafter"/>
</dbReference>
<dbReference type="FunFam" id="3.20.20.80:FF:000052">
    <property type="entry name" value="Putative alpha-L-fucosidase 1"/>
    <property type="match status" value="1"/>
</dbReference>
<accession>A0A6N8J8A7</accession>
<dbReference type="AlphaFoldDB" id="A0A6N8J8A7"/>
<name>A0A6N8J8A7_9BACT</name>
<dbReference type="InterPro" id="IPR057739">
    <property type="entry name" value="Glyco_hydro_29_N"/>
</dbReference>
<dbReference type="SUPFAM" id="SSF51445">
    <property type="entry name" value="(Trans)glycosidases"/>
    <property type="match status" value="1"/>
</dbReference>
<dbReference type="EMBL" id="WRXO01000003">
    <property type="protein sequence ID" value="MVT41515.1"/>
    <property type="molecule type" value="Genomic_DNA"/>
</dbReference>
<evidence type="ECO:0000313" key="7">
    <source>
        <dbReference type="EMBL" id="MVT41515.1"/>
    </source>
</evidence>
<dbReference type="Pfam" id="PF13290">
    <property type="entry name" value="CHB_HEX_C_1"/>
    <property type="match status" value="1"/>
</dbReference>
<keyword evidence="4" id="KW-0378">Hydrolase</keyword>
<comment type="similarity">
    <text evidence="1">Belongs to the glycosyl hydrolase 29 family.</text>
</comment>
<dbReference type="Proteomes" id="UP000468388">
    <property type="component" value="Unassembled WGS sequence"/>
</dbReference>
<dbReference type="Gene3D" id="2.60.120.260">
    <property type="entry name" value="Galactose-binding domain-like"/>
    <property type="match status" value="2"/>
</dbReference>
<dbReference type="GO" id="GO:0005764">
    <property type="term" value="C:lysosome"/>
    <property type="evidence" value="ECO:0007669"/>
    <property type="project" value="TreeGrafter"/>
</dbReference>
<dbReference type="SMART" id="SM00812">
    <property type="entry name" value="Alpha_L_fucos"/>
    <property type="match status" value="1"/>
</dbReference>
<dbReference type="OrthoDB" id="107551at2"/>
<comment type="caution">
    <text evidence="7">The sequence shown here is derived from an EMBL/GenBank/DDBJ whole genome shotgun (WGS) entry which is preliminary data.</text>
</comment>
<dbReference type="PROSITE" id="PS50022">
    <property type="entry name" value="FA58C_3"/>
    <property type="match status" value="1"/>
</dbReference>
<keyword evidence="3" id="KW-0732">Signal</keyword>
<dbReference type="Gene3D" id="3.20.20.80">
    <property type="entry name" value="Glycosidases"/>
    <property type="match status" value="1"/>
</dbReference>
<dbReference type="PANTHER" id="PTHR10030">
    <property type="entry name" value="ALPHA-L-FUCOSIDASE"/>
    <property type="match status" value="1"/>
</dbReference>
<dbReference type="GO" id="GO:0004560">
    <property type="term" value="F:alpha-L-fucosidase activity"/>
    <property type="evidence" value="ECO:0007669"/>
    <property type="project" value="InterPro"/>
</dbReference>
<dbReference type="GO" id="GO:0006004">
    <property type="term" value="P:fucose metabolic process"/>
    <property type="evidence" value="ECO:0007669"/>
    <property type="project" value="TreeGrafter"/>
</dbReference>
<dbReference type="InterPro" id="IPR059177">
    <property type="entry name" value="GH29D-like_dom"/>
</dbReference>
<dbReference type="EC" id="3.2.1.51" evidence="2"/>
<keyword evidence="8" id="KW-1185">Reference proteome</keyword>
<dbReference type="SUPFAM" id="SSF49785">
    <property type="entry name" value="Galactose-binding domain-like"/>
    <property type="match status" value="2"/>
</dbReference>
<evidence type="ECO:0000256" key="3">
    <source>
        <dbReference type="ARBA" id="ARBA00022729"/>
    </source>
</evidence>
<evidence type="ECO:0000256" key="1">
    <source>
        <dbReference type="ARBA" id="ARBA00007951"/>
    </source>
</evidence>
<evidence type="ECO:0000256" key="5">
    <source>
        <dbReference type="ARBA" id="ARBA00023295"/>
    </source>
</evidence>
<proteinExistence type="inferred from homology"/>
<keyword evidence="5" id="KW-0326">Glycosidase</keyword>
<dbReference type="Pfam" id="PF01120">
    <property type="entry name" value="Alpha_L_fucos"/>
    <property type="match status" value="1"/>
</dbReference>
<gene>
    <name evidence="7" type="ORF">GO495_13055</name>
</gene>
<dbReference type="PROSITE" id="PS51257">
    <property type="entry name" value="PROKAR_LIPOPROTEIN"/>
    <property type="match status" value="1"/>
</dbReference>
<evidence type="ECO:0000259" key="6">
    <source>
        <dbReference type="PROSITE" id="PS50022"/>
    </source>
</evidence>
<sequence length="715" mass="80005">MKKLIGITAISLAMVVSGCKTTTPLKNTAYDVAPPAPYGALPNEAQLRWHEMDMYAFVHFTVNTFTNKEWGYGDEDPAIFNPTAFDADQIVSAIKSAGLTGLILTCKHHDGFCLWPTKTTEHNISHSPWKNGKGDMVKEFADACKKQGLKFGVYLSPWDRNNKNYGTEEYVKIYREQYRELLTQYGPVFETWHDGANGGDGYYDGARETRKIDRSTYYNWPVTWQMEKELQPGAVVMSDVGPDVRWVGTESGFAGDPCWATYTPHGENGNSNPAPGLSKYEEGLNGTRNGKFWIPAETNFSIRPGWFYHKSEDNQVKTPQQLMDHYFASVGVGTSMLLNVPPDKRGLVNEIDAASLKEFGGLLEEMYAVNYAEGATVKADDIRNTGKEYAPENVLDNDPYTYWGTKDNVTASSIELDLKTTSTFNVIRLRENIKLGQRIDDWAVDIWESGKWVTVQKGTAIGRCRLIRSNELLTTSKVRVRITKGAASICLSDIALFKEPARLTIPAIERDKSGNVSISTSPQVFDIRYTVDGTDPELSSAHYIQPFALPEGGVVKARAFNSKGRRSDAGARTLGIVKTNWTITNKQKKLEKVIDDDDKTNVMMPLKAFQEQAPDGITVDMGHDVKIRAFTYLPAKNYPAKGLINKYKFYTSENGKTWEEQKEGEFSNIKANPVEQRVELLTPVTARYFRFVPIDVIPAYDTSTDIGIAELGIIQ</sequence>
<dbReference type="InterPro" id="IPR008979">
    <property type="entry name" value="Galactose-bd-like_sf"/>
</dbReference>
<feature type="domain" description="F5/8 type C" evidence="6">
    <location>
        <begin position="541"/>
        <end position="713"/>
    </location>
</feature>
<dbReference type="InterPro" id="IPR000421">
    <property type="entry name" value="FA58C"/>
</dbReference>
<protein>
    <recommendedName>
        <fullName evidence="2">alpha-L-fucosidase</fullName>
        <ecNumber evidence="2">3.2.1.51</ecNumber>
    </recommendedName>
</protein>
<dbReference type="InterPro" id="IPR017853">
    <property type="entry name" value="GH"/>
</dbReference>
<dbReference type="Pfam" id="PF00754">
    <property type="entry name" value="F5_F8_type_C"/>
    <property type="match status" value="2"/>
</dbReference>
<evidence type="ECO:0000256" key="2">
    <source>
        <dbReference type="ARBA" id="ARBA00012662"/>
    </source>
</evidence>
<dbReference type="InterPro" id="IPR000933">
    <property type="entry name" value="Glyco_hydro_29"/>
</dbReference>